<evidence type="ECO:0000256" key="4">
    <source>
        <dbReference type="ARBA" id="ARBA00048462"/>
    </source>
</evidence>
<dbReference type="Pfam" id="PF00698">
    <property type="entry name" value="Acyl_transf_1"/>
    <property type="match status" value="1"/>
</dbReference>
<dbReference type="EC" id="2.3.1.39" evidence="1"/>
<dbReference type="GO" id="GO:0004314">
    <property type="term" value="F:[acyl-carrier-protein] S-malonyltransferase activity"/>
    <property type="evidence" value="ECO:0007669"/>
    <property type="project" value="UniProtKB-EC"/>
</dbReference>
<evidence type="ECO:0000313" key="6">
    <source>
        <dbReference type="EMBL" id="XCP95323.1"/>
    </source>
</evidence>
<dbReference type="InterPro" id="IPR001227">
    <property type="entry name" value="Ac_transferase_dom_sf"/>
</dbReference>
<dbReference type="InterPro" id="IPR016036">
    <property type="entry name" value="Malonyl_transacylase_ACP-bd"/>
</dbReference>
<keyword evidence="3 6" id="KW-0012">Acyltransferase</keyword>
<dbReference type="SMART" id="SM00827">
    <property type="entry name" value="PKS_AT"/>
    <property type="match status" value="1"/>
</dbReference>
<sequence length="419" mass="47073">MEKIAFLFPGQGSQYVGMMKNFFDQFEIARRTYEEASDILGLDLAKMSFEGSLFDLNKPSNMQPALLTASVTAYRVYMEEIGITPQFCAGHSLGEYAALTCSGAMAFGDAVRITKRRGELTERVAEESDGAMTIIDGANEEMIRKACEQVSSDTAWSAISCYNAMSQYAISGHQDSIEQVETILLEQDAQTTPLMMSAPFHSRLMESAGEQLGAALADYRFHPFKWPVVSNVTASPYTEASRIPGLLQRQLSQPVKWTQTMQYLKKHGVTLTIELGPKNVLSGLVELDKLGMKSFAYGQKEDRKALKTLLEQAVVSRPRPTVVTKCMAAAVATPNRNWNQDEYQKGVVEPYKRIQQLQEELEAAETAPTTEQMKQSLEWLGTIFETKQVDQEEREDWFHQILDETGQYYLWTDHKVTTA</sequence>
<dbReference type="PANTHER" id="PTHR42681:SF1">
    <property type="entry name" value="MALONYL-COA-ACYL CARRIER PROTEIN TRANSACYLASE, MITOCHONDRIAL"/>
    <property type="match status" value="1"/>
</dbReference>
<dbReference type="InterPro" id="IPR014043">
    <property type="entry name" value="Acyl_transferase_dom"/>
</dbReference>
<gene>
    <name evidence="6" type="primary">fabD</name>
    <name evidence="6" type="ORF">ABXS70_00780</name>
</gene>
<dbReference type="PANTHER" id="PTHR42681">
    <property type="entry name" value="MALONYL-COA-ACYL CARRIER PROTEIN TRANSACYLASE, MITOCHONDRIAL"/>
    <property type="match status" value="1"/>
</dbReference>
<keyword evidence="2 6" id="KW-0808">Transferase</keyword>
<feature type="domain" description="Malonyl-CoA:ACP transacylase (MAT)" evidence="5">
    <location>
        <begin position="7"/>
        <end position="338"/>
    </location>
</feature>
<accession>A0AAU8NAP6</accession>
<dbReference type="Gene3D" id="3.30.70.250">
    <property type="entry name" value="Malonyl-CoA ACP transacylase, ACP-binding"/>
    <property type="match status" value="1"/>
</dbReference>
<name>A0AAU8NAP6_9BACL</name>
<evidence type="ECO:0000256" key="2">
    <source>
        <dbReference type="ARBA" id="ARBA00022679"/>
    </source>
</evidence>
<evidence type="ECO:0000256" key="3">
    <source>
        <dbReference type="ARBA" id="ARBA00023315"/>
    </source>
</evidence>
<dbReference type="GO" id="GO:0006633">
    <property type="term" value="P:fatty acid biosynthetic process"/>
    <property type="evidence" value="ECO:0007669"/>
    <property type="project" value="TreeGrafter"/>
</dbReference>
<evidence type="ECO:0000259" key="5">
    <source>
        <dbReference type="SMART" id="SM00827"/>
    </source>
</evidence>
<protein>
    <recommendedName>
        <fullName evidence="1">[acyl-carrier-protein] S-malonyltransferase</fullName>
        <ecNumber evidence="1">2.3.1.39</ecNumber>
    </recommendedName>
</protein>
<dbReference type="AlphaFoldDB" id="A0AAU8NAP6"/>
<dbReference type="Gene3D" id="3.40.366.10">
    <property type="entry name" value="Malonyl-Coenzyme A Acyl Carrier Protein, domain 2"/>
    <property type="match status" value="1"/>
</dbReference>
<proteinExistence type="predicted"/>
<dbReference type="InterPro" id="IPR050858">
    <property type="entry name" value="Mal-CoA-ACP_Trans/PKS_FabD"/>
</dbReference>
<organism evidence="6">
    <name type="scientific">Paenibacillus sp. AN1007</name>
    <dbReference type="NCBI Taxonomy" id="3151385"/>
    <lineage>
        <taxon>Bacteria</taxon>
        <taxon>Bacillati</taxon>
        <taxon>Bacillota</taxon>
        <taxon>Bacilli</taxon>
        <taxon>Bacillales</taxon>
        <taxon>Paenibacillaceae</taxon>
        <taxon>Paenibacillus</taxon>
    </lineage>
</organism>
<dbReference type="RefSeq" id="WP_366293249.1">
    <property type="nucleotide sequence ID" value="NZ_CP159992.1"/>
</dbReference>
<dbReference type="SUPFAM" id="SSF55048">
    <property type="entry name" value="Probable ACP-binding domain of malonyl-CoA ACP transacylase"/>
    <property type="match status" value="1"/>
</dbReference>
<evidence type="ECO:0000256" key="1">
    <source>
        <dbReference type="ARBA" id="ARBA00013258"/>
    </source>
</evidence>
<dbReference type="SUPFAM" id="SSF52151">
    <property type="entry name" value="FabD/lysophospholipase-like"/>
    <property type="match status" value="1"/>
</dbReference>
<dbReference type="InterPro" id="IPR004410">
    <property type="entry name" value="Malonyl_CoA-ACP_transAc_FabD"/>
</dbReference>
<dbReference type="NCBIfam" id="TIGR00128">
    <property type="entry name" value="fabD"/>
    <property type="match status" value="1"/>
</dbReference>
<dbReference type="EMBL" id="CP159992">
    <property type="protein sequence ID" value="XCP95323.1"/>
    <property type="molecule type" value="Genomic_DNA"/>
</dbReference>
<reference evidence="6" key="1">
    <citation type="submission" date="2024-05" db="EMBL/GenBank/DDBJ databases">
        <title>Draft genome assemblies of 36 bacteria isolated from hibernating arctic ground squirrels.</title>
        <authorList>
            <person name="McKee H."/>
            <person name="Mullen L."/>
            <person name="Drown D.M."/>
            <person name="Duddleston K.N."/>
        </authorList>
    </citation>
    <scope>NUCLEOTIDE SEQUENCE</scope>
    <source>
        <strain evidence="6">AN1007</strain>
    </source>
</reference>
<comment type="catalytic activity">
    <reaction evidence="4">
        <text>holo-[ACP] + malonyl-CoA = malonyl-[ACP] + CoA</text>
        <dbReference type="Rhea" id="RHEA:41792"/>
        <dbReference type="Rhea" id="RHEA-COMP:9623"/>
        <dbReference type="Rhea" id="RHEA-COMP:9685"/>
        <dbReference type="ChEBI" id="CHEBI:57287"/>
        <dbReference type="ChEBI" id="CHEBI:57384"/>
        <dbReference type="ChEBI" id="CHEBI:64479"/>
        <dbReference type="ChEBI" id="CHEBI:78449"/>
        <dbReference type="EC" id="2.3.1.39"/>
    </reaction>
</comment>
<dbReference type="InterPro" id="IPR016035">
    <property type="entry name" value="Acyl_Trfase/lysoPLipase"/>
</dbReference>